<dbReference type="Proteomes" id="UP000266177">
    <property type="component" value="Unassembled WGS sequence"/>
</dbReference>
<evidence type="ECO:0000313" key="1">
    <source>
        <dbReference type="EMBL" id="RJG21860.1"/>
    </source>
</evidence>
<accession>A0A3A3GFI7</accession>
<dbReference type="AlphaFoldDB" id="A0A3A3GFI7"/>
<sequence length="106" mass="10920">MSSRPNPQYRHREGQGLQVAALLAEPAVSASRRAGLAGRCPPGRIRSIGIEKGRACRPLPSRPNPQYQHREGQGLQVAALPAESAVSASGRAGLAGRGCLASGTAA</sequence>
<gene>
    <name evidence="1" type="ORF">DQX05_19775</name>
</gene>
<evidence type="ECO:0000313" key="2">
    <source>
        <dbReference type="Proteomes" id="UP000266177"/>
    </source>
</evidence>
<protein>
    <submittedName>
        <fullName evidence="1">Uncharacterized protein</fullName>
    </submittedName>
</protein>
<proteinExistence type="predicted"/>
<reference evidence="1 2" key="1">
    <citation type="submission" date="2018-09" db="EMBL/GenBank/DDBJ databases">
        <title>Paenibacillus SK2017-BO5.</title>
        <authorList>
            <person name="Piskunova J.V."/>
            <person name="Dubiley S.A."/>
            <person name="Severinov K.V."/>
        </authorList>
    </citation>
    <scope>NUCLEOTIDE SEQUENCE [LARGE SCALE GENOMIC DNA]</scope>
    <source>
        <strain evidence="1 2">BO5</strain>
    </source>
</reference>
<name>A0A3A3GFI7_PANTH</name>
<organism evidence="1 2">
    <name type="scientific">Paenibacillus thiaminolyticus</name>
    <name type="common">Bacillus thiaminolyticus</name>
    <dbReference type="NCBI Taxonomy" id="49283"/>
    <lineage>
        <taxon>Bacteria</taxon>
        <taxon>Bacillati</taxon>
        <taxon>Bacillota</taxon>
        <taxon>Bacilli</taxon>
        <taxon>Bacillales</taxon>
        <taxon>Paenibacillaceae</taxon>
        <taxon>Paenibacillus</taxon>
    </lineage>
</organism>
<dbReference type="EMBL" id="QYZD01000020">
    <property type="protein sequence ID" value="RJG21860.1"/>
    <property type="molecule type" value="Genomic_DNA"/>
</dbReference>
<comment type="caution">
    <text evidence="1">The sequence shown here is derived from an EMBL/GenBank/DDBJ whole genome shotgun (WGS) entry which is preliminary data.</text>
</comment>